<dbReference type="Gene3D" id="4.10.280.10">
    <property type="entry name" value="Helix-loop-helix DNA-binding domain"/>
    <property type="match status" value="1"/>
</dbReference>
<dbReference type="InterPro" id="IPR036638">
    <property type="entry name" value="HLH_DNA-bd_sf"/>
</dbReference>
<feature type="region of interest" description="Disordered" evidence="1">
    <location>
        <begin position="148"/>
        <end position="168"/>
    </location>
</feature>
<feature type="domain" description="BHLH" evidence="2">
    <location>
        <begin position="77"/>
        <end position="130"/>
    </location>
</feature>
<name>A0A1I7TZA2_9PELO</name>
<evidence type="ECO:0000313" key="3">
    <source>
        <dbReference type="Proteomes" id="UP000095282"/>
    </source>
</evidence>
<keyword evidence="3" id="KW-1185">Reference proteome</keyword>
<sequence length="168" mass="19706">MEPYPCNCPEDCPVHSCVTQPIKSPVKKRTTASRKKRKNQKSIKPEQAETEDDEKEEVTYPVRKKVRIAPKGLTAQQKKKWRAGHQREYLATVNEMFKTLQQKIPYIKDMTRRVSHANVLQLALLYIKHLDDILKGNPTTDFTETAMRMTNRSRRQRTRKKSPIEDEK</sequence>
<organism evidence="3 4">
    <name type="scientific">Caenorhabditis tropicalis</name>
    <dbReference type="NCBI Taxonomy" id="1561998"/>
    <lineage>
        <taxon>Eukaryota</taxon>
        <taxon>Metazoa</taxon>
        <taxon>Ecdysozoa</taxon>
        <taxon>Nematoda</taxon>
        <taxon>Chromadorea</taxon>
        <taxon>Rhabditida</taxon>
        <taxon>Rhabditina</taxon>
        <taxon>Rhabditomorpha</taxon>
        <taxon>Rhabditoidea</taxon>
        <taxon>Rhabditidae</taxon>
        <taxon>Peloderinae</taxon>
        <taxon>Caenorhabditis</taxon>
    </lineage>
</organism>
<protein>
    <submittedName>
        <fullName evidence="4">BHLH domain-containing protein</fullName>
    </submittedName>
</protein>
<dbReference type="AlphaFoldDB" id="A0A1I7TZA2"/>
<evidence type="ECO:0000256" key="1">
    <source>
        <dbReference type="SAM" id="MobiDB-lite"/>
    </source>
</evidence>
<feature type="compositionally biased region" description="Basic residues" evidence="1">
    <location>
        <begin position="151"/>
        <end position="161"/>
    </location>
</feature>
<feature type="region of interest" description="Disordered" evidence="1">
    <location>
        <begin position="19"/>
        <end position="57"/>
    </location>
</feature>
<dbReference type="Pfam" id="PF00010">
    <property type="entry name" value="HLH"/>
    <property type="match status" value="1"/>
</dbReference>
<dbReference type="SUPFAM" id="SSF47459">
    <property type="entry name" value="HLH, helix-loop-helix DNA-binding domain"/>
    <property type="match status" value="1"/>
</dbReference>
<feature type="compositionally biased region" description="Basic residues" evidence="1">
    <location>
        <begin position="25"/>
        <end position="41"/>
    </location>
</feature>
<dbReference type="WBParaSite" id="Csp11.Scaffold629.g13288.t1">
    <property type="protein sequence ID" value="Csp11.Scaffold629.g13288.t1"/>
    <property type="gene ID" value="Csp11.Scaffold629.g13288"/>
</dbReference>
<evidence type="ECO:0000259" key="2">
    <source>
        <dbReference type="PROSITE" id="PS50888"/>
    </source>
</evidence>
<dbReference type="GO" id="GO:0046983">
    <property type="term" value="F:protein dimerization activity"/>
    <property type="evidence" value="ECO:0007669"/>
    <property type="project" value="InterPro"/>
</dbReference>
<dbReference type="PROSITE" id="PS50888">
    <property type="entry name" value="BHLH"/>
    <property type="match status" value="1"/>
</dbReference>
<dbReference type="InterPro" id="IPR011598">
    <property type="entry name" value="bHLH_dom"/>
</dbReference>
<dbReference type="eggNOG" id="ENOG502TKJT">
    <property type="taxonomic scope" value="Eukaryota"/>
</dbReference>
<reference evidence="4" key="1">
    <citation type="submission" date="2016-11" db="UniProtKB">
        <authorList>
            <consortium name="WormBaseParasite"/>
        </authorList>
    </citation>
    <scope>IDENTIFICATION</scope>
</reference>
<proteinExistence type="predicted"/>
<accession>A0A1I7TZA2</accession>
<evidence type="ECO:0000313" key="4">
    <source>
        <dbReference type="WBParaSite" id="Csp11.Scaffold629.g13288.t1"/>
    </source>
</evidence>
<dbReference type="Proteomes" id="UP000095282">
    <property type="component" value="Unplaced"/>
</dbReference>